<dbReference type="Pfam" id="PF09720">
    <property type="entry name" value="Unstab_antitox"/>
    <property type="match status" value="1"/>
</dbReference>
<evidence type="ECO:0000313" key="2">
    <source>
        <dbReference type="Proteomes" id="UP000005824"/>
    </source>
</evidence>
<dbReference type="AlphaFoldDB" id="B4CY22"/>
<dbReference type="STRING" id="497964.CfE428DRAFT_1463"/>
<keyword evidence="2" id="KW-1185">Reference proteome</keyword>
<protein>
    <recommendedName>
        <fullName evidence="3">Addiction module component, TIGR02574 family</fullName>
    </recommendedName>
</protein>
<gene>
    <name evidence="1" type="ORF">CfE428DRAFT_1463</name>
</gene>
<dbReference type="Proteomes" id="UP000005824">
    <property type="component" value="Unassembled WGS sequence"/>
</dbReference>
<dbReference type="RefSeq" id="WP_006978789.1">
    <property type="nucleotide sequence ID" value="NZ_ABVL01000003.1"/>
</dbReference>
<name>B4CY22_9BACT</name>
<reference evidence="1 2" key="1">
    <citation type="journal article" date="2011" name="J. Bacteriol.">
        <title>Genome sequence of Chthoniobacter flavus Ellin428, an aerobic heterotrophic soil bacterium.</title>
        <authorList>
            <person name="Kant R."/>
            <person name="van Passel M.W."/>
            <person name="Palva A."/>
            <person name="Lucas S."/>
            <person name="Lapidus A."/>
            <person name="Glavina Del Rio T."/>
            <person name="Dalin E."/>
            <person name="Tice H."/>
            <person name="Bruce D."/>
            <person name="Goodwin L."/>
            <person name="Pitluck S."/>
            <person name="Larimer F.W."/>
            <person name="Land M.L."/>
            <person name="Hauser L."/>
            <person name="Sangwan P."/>
            <person name="de Vos W.M."/>
            <person name="Janssen P.H."/>
            <person name="Smidt H."/>
        </authorList>
    </citation>
    <scope>NUCLEOTIDE SEQUENCE [LARGE SCALE GENOMIC DNA]</scope>
    <source>
        <strain evidence="1 2">Ellin428</strain>
    </source>
</reference>
<dbReference type="InParanoid" id="B4CY22"/>
<accession>B4CY22</accession>
<evidence type="ECO:0008006" key="3">
    <source>
        <dbReference type="Google" id="ProtNLM"/>
    </source>
</evidence>
<organism evidence="1 2">
    <name type="scientific">Chthoniobacter flavus Ellin428</name>
    <dbReference type="NCBI Taxonomy" id="497964"/>
    <lineage>
        <taxon>Bacteria</taxon>
        <taxon>Pseudomonadati</taxon>
        <taxon>Verrucomicrobiota</taxon>
        <taxon>Spartobacteria</taxon>
        <taxon>Chthoniobacterales</taxon>
        <taxon>Chthoniobacteraceae</taxon>
        <taxon>Chthoniobacter</taxon>
    </lineage>
</organism>
<dbReference type="eggNOG" id="ENOG5033ARN">
    <property type="taxonomic scope" value="Bacteria"/>
</dbReference>
<sequence>MSVATTLPLSEMTHADKLRVMEELWDDLCRSPEGVTSPAWHGEVLTARAERVAEGEAKFHDWTEVKARLLRY</sequence>
<comment type="caution">
    <text evidence="1">The sequence shown here is derived from an EMBL/GenBank/DDBJ whole genome shotgun (WGS) entry which is preliminary data.</text>
</comment>
<dbReference type="EMBL" id="ABVL01000003">
    <property type="protein sequence ID" value="EDY21170.1"/>
    <property type="molecule type" value="Genomic_DNA"/>
</dbReference>
<proteinExistence type="predicted"/>
<evidence type="ECO:0000313" key="1">
    <source>
        <dbReference type="EMBL" id="EDY21170.1"/>
    </source>
</evidence>
<dbReference type="InterPro" id="IPR013406">
    <property type="entry name" value="CHP02574_addiction_mod"/>
</dbReference>